<feature type="compositionally biased region" description="Low complexity" evidence="5">
    <location>
        <begin position="82"/>
        <end position="96"/>
    </location>
</feature>
<dbReference type="FunFam" id="2.20.70.10:FF:000017">
    <property type="entry name" value="E3 ubiquitin-protein ligase"/>
    <property type="match status" value="1"/>
</dbReference>
<evidence type="ECO:0000313" key="7">
    <source>
        <dbReference type="EnsemblMetazoa" id="OVOC2166.1"/>
    </source>
</evidence>
<dbReference type="EnsemblMetazoa" id="OVOC2166.1">
    <property type="protein sequence ID" value="OVOC2166.1"/>
    <property type="gene ID" value="WBGene00238975"/>
</dbReference>
<sequence>MASAKKRVEMAMASKAKLQTTTMTASTPYVQINTHVDDPQKSLEELFTEGMRTHGKHFERKKSSVPASFNQRPVSSLKPHISSAEGSSDDGLGSSGRQTLSPSSVSSTQLNTSYQGPYHPRQSSAPALINYEDNIEHHSSRLISGVAHAPSKSLSVMAVSNVGEQYQVASHRAAKSCDLDCEPTKHFEQNYAPQGQPYFVDNASLRYFATILLVTLLLIQLYFSSTTEVAYWNEPRAKSQSLDPMTLVANESSMIERQQQQQQQQSILQPTAPVSQTEPDDGLGPLPDGWAKRYDQNGEVYFVDHNSRETTWYDPRIPAHLQEERIWQRHGCTRQNVGQIRRNVYEVPQDDSSVRRQQLQMERRGMQERQQQLYRQGWIGPQWQTTQQQQHQQPPVPSMVQQQPDIPAVSGYNEYYISGQTGGSDFLGRTPYYVHNRNVSNDSAVDNTMEIDYVNVGTVSMVPLQSTHEIDPNLVRDLNAQDLNPRDFDQYLQLNDNRSSATTVAKPYM</sequence>
<evidence type="ECO:0000256" key="3">
    <source>
        <dbReference type="ARBA" id="ARBA00022490"/>
    </source>
</evidence>
<dbReference type="GO" id="GO:0003713">
    <property type="term" value="F:transcription coactivator activity"/>
    <property type="evidence" value="ECO:0007669"/>
    <property type="project" value="TreeGrafter"/>
</dbReference>
<dbReference type="Pfam" id="PF00397">
    <property type="entry name" value="WW"/>
    <property type="match status" value="1"/>
</dbReference>
<evidence type="ECO:0000256" key="4">
    <source>
        <dbReference type="ARBA" id="ARBA00023242"/>
    </source>
</evidence>
<dbReference type="PROSITE" id="PS01159">
    <property type="entry name" value="WW_DOMAIN_1"/>
    <property type="match status" value="1"/>
</dbReference>
<dbReference type="AlphaFoldDB" id="A0A158N899"/>
<evidence type="ECO:0000259" key="6">
    <source>
        <dbReference type="PROSITE" id="PS50020"/>
    </source>
</evidence>
<evidence type="ECO:0000256" key="1">
    <source>
        <dbReference type="ARBA" id="ARBA00004123"/>
    </source>
</evidence>
<proteinExistence type="predicted"/>
<dbReference type="GO" id="GO:0045944">
    <property type="term" value="P:positive regulation of transcription by RNA polymerase II"/>
    <property type="evidence" value="ECO:0007669"/>
    <property type="project" value="TreeGrafter"/>
</dbReference>
<feature type="region of interest" description="Disordered" evidence="5">
    <location>
        <begin position="53"/>
        <end position="123"/>
    </location>
</feature>
<dbReference type="Proteomes" id="UP000024404">
    <property type="component" value="Unassembled WGS sequence"/>
</dbReference>
<dbReference type="CDD" id="cd00201">
    <property type="entry name" value="WW"/>
    <property type="match status" value="1"/>
</dbReference>
<dbReference type="SMART" id="SM00456">
    <property type="entry name" value="WW"/>
    <property type="match status" value="1"/>
</dbReference>
<evidence type="ECO:0000313" key="8">
    <source>
        <dbReference type="Proteomes" id="UP000024404"/>
    </source>
</evidence>
<dbReference type="GO" id="GO:0035329">
    <property type="term" value="P:hippo signaling"/>
    <property type="evidence" value="ECO:0007669"/>
    <property type="project" value="TreeGrafter"/>
</dbReference>
<feature type="domain" description="WW" evidence="6">
    <location>
        <begin position="284"/>
        <end position="317"/>
    </location>
</feature>
<evidence type="ECO:0000256" key="2">
    <source>
        <dbReference type="ARBA" id="ARBA00004496"/>
    </source>
</evidence>
<feature type="region of interest" description="Disordered" evidence="5">
    <location>
        <begin position="253"/>
        <end position="288"/>
    </location>
</feature>
<dbReference type="Gene3D" id="2.20.70.10">
    <property type="match status" value="1"/>
</dbReference>
<dbReference type="PANTHER" id="PTHR17616">
    <property type="entry name" value="YES-ASSOCIATED PROTEIN YAP1 FAMILY MEMBER"/>
    <property type="match status" value="1"/>
</dbReference>
<feature type="compositionally biased region" description="Polar residues" evidence="5">
    <location>
        <begin position="97"/>
        <end position="123"/>
    </location>
</feature>
<keyword evidence="4" id="KW-0539">Nucleus</keyword>
<feature type="compositionally biased region" description="Polar residues" evidence="5">
    <location>
        <begin position="266"/>
        <end position="277"/>
    </location>
</feature>
<dbReference type="GO" id="GO:0005737">
    <property type="term" value="C:cytoplasm"/>
    <property type="evidence" value="ECO:0007669"/>
    <property type="project" value="UniProtKB-SubCell"/>
</dbReference>
<dbReference type="EMBL" id="CMVM020000072">
    <property type="status" value="NOT_ANNOTATED_CDS"/>
    <property type="molecule type" value="Genomic_DNA"/>
</dbReference>
<dbReference type="EnsemblMetazoa" id="OVOC2166.2">
    <property type="protein sequence ID" value="OVOC2166.2"/>
    <property type="gene ID" value="WBGene00238975"/>
</dbReference>
<comment type="subcellular location">
    <subcellularLocation>
        <location evidence="2">Cytoplasm</location>
    </subcellularLocation>
    <subcellularLocation>
        <location evidence="1">Nucleus</location>
    </subcellularLocation>
</comment>
<dbReference type="GO" id="GO:0005634">
    <property type="term" value="C:nucleus"/>
    <property type="evidence" value="ECO:0007669"/>
    <property type="project" value="UniProtKB-SubCell"/>
</dbReference>
<dbReference type="InterPro" id="IPR051583">
    <property type="entry name" value="YAP1"/>
</dbReference>
<protein>
    <submittedName>
        <fullName evidence="7">WW domain-containing protein</fullName>
    </submittedName>
</protein>
<dbReference type="SUPFAM" id="SSF51045">
    <property type="entry name" value="WW domain"/>
    <property type="match status" value="1"/>
</dbReference>
<dbReference type="OMA" id="GSMVHHY"/>
<keyword evidence="8" id="KW-1185">Reference proteome</keyword>
<feature type="compositionally biased region" description="Polar residues" evidence="5">
    <location>
        <begin position="65"/>
        <end position="74"/>
    </location>
</feature>
<organism evidence="7 8">
    <name type="scientific">Onchocerca volvulus</name>
    <dbReference type="NCBI Taxonomy" id="6282"/>
    <lineage>
        <taxon>Eukaryota</taxon>
        <taxon>Metazoa</taxon>
        <taxon>Ecdysozoa</taxon>
        <taxon>Nematoda</taxon>
        <taxon>Chromadorea</taxon>
        <taxon>Rhabditida</taxon>
        <taxon>Spirurina</taxon>
        <taxon>Spiruromorpha</taxon>
        <taxon>Filarioidea</taxon>
        <taxon>Onchocercidae</taxon>
        <taxon>Onchocerca</taxon>
    </lineage>
</organism>
<reference evidence="8" key="1">
    <citation type="submission" date="2013-10" db="EMBL/GenBank/DDBJ databases">
        <title>Genome sequencing of Onchocerca volvulus.</title>
        <authorList>
            <person name="Cotton J."/>
            <person name="Tsai J."/>
            <person name="Stanley E."/>
            <person name="Tracey A."/>
            <person name="Holroyd N."/>
            <person name="Lustigman S."/>
            <person name="Berriman M."/>
        </authorList>
    </citation>
    <scope>NUCLEOTIDE SEQUENCE</scope>
</reference>
<dbReference type="InterPro" id="IPR001202">
    <property type="entry name" value="WW_dom"/>
</dbReference>
<reference evidence="7" key="2">
    <citation type="submission" date="2016-04" db="UniProtKB">
        <authorList>
            <consortium name="EnsemblMetazoa"/>
        </authorList>
    </citation>
    <scope>IDENTIFICATION</scope>
</reference>
<dbReference type="STRING" id="6282.A0A158N899"/>
<dbReference type="PANTHER" id="PTHR17616:SF8">
    <property type="entry name" value="TRANSCRIPTIONAL COACTIVATOR YORKIE"/>
    <property type="match status" value="1"/>
</dbReference>
<name>A0A158N899_ONCVO</name>
<dbReference type="InterPro" id="IPR036020">
    <property type="entry name" value="WW_dom_sf"/>
</dbReference>
<accession>A0A158N899</accession>
<evidence type="ECO:0000256" key="5">
    <source>
        <dbReference type="SAM" id="MobiDB-lite"/>
    </source>
</evidence>
<keyword evidence="3" id="KW-0963">Cytoplasm</keyword>
<dbReference type="PROSITE" id="PS50020">
    <property type="entry name" value="WW_DOMAIN_2"/>
    <property type="match status" value="1"/>
</dbReference>